<dbReference type="KEGG" id="msaa:QYS49_34070"/>
<keyword evidence="4" id="KW-1185">Reference proteome</keyword>
<accession>A0AA51NEC5</accession>
<dbReference type="Pfam" id="PF00582">
    <property type="entry name" value="Usp"/>
    <property type="match status" value="1"/>
</dbReference>
<dbReference type="InterPro" id="IPR006016">
    <property type="entry name" value="UspA"/>
</dbReference>
<dbReference type="InterPro" id="IPR014729">
    <property type="entry name" value="Rossmann-like_a/b/a_fold"/>
</dbReference>
<dbReference type="PANTHER" id="PTHR46268">
    <property type="entry name" value="STRESS RESPONSE PROTEIN NHAX"/>
    <property type="match status" value="1"/>
</dbReference>
<dbReference type="Gene3D" id="3.40.50.620">
    <property type="entry name" value="HUPs"/>
    <property type="match status" value="1"/>
</dbReference>
<dbReference type="CDD" id="cd00293">
    <property type="entry name" value="USP-like"/>
    <property type="match status" value="1"/>
</dbReference>
<dbReference type="AlphaFoldDB" id="A0AA51NEC5"/>
<dbReference type="RefSeq" id="WP_308350803.1">
    <property type="nucleotide sequence ID" value="NZ_CP129971.1"/>
</dbReference>
<gene>
    <name evidence="3" type="ORF">QYS49_34070</name>
</gene>
<evidence type="ECO:0000256" key="1">
    <source>
        <dbReference type="ARBA" id="ARBA00008791"/>
    </source>
</evidence>
<evidence type="ECO:0000313" key="4">
    <source>
        <dbReference type="Proteomes" id="UP001230496"/>
    </source>
</evidence>
<feature type="domain" description="UspA" evidence="2">
    <location>
        <begin position="143"/>
        <end position="284"/>
    </location>
</feature>
<name>A0AA51NEC5_9BACT</name>
<dbReference type="InterPro" id="IPR006015">
    <property type="entry name" value="Universal_stress_UspA"/>
</dbReference>
<sequence>MKNVIVFMDMSKMDEIVLKQVKQLEKVWGFDKICLAHYIELQELTDDFSSQFPDLDKPLEEILEEEIIEKATQAGWDAENYTVKIHNKGGKDDLTHWVNTSDYNLCVFGKKVINPGSGIFASKIARLIDKSILFTTETSRPNFDNVMLCVDFSAYSKKAVKFLNHFIPDSASNFSLFHVYKVPTIYFPFVKQKSNKLVEEERKKAEKALDHFREKYTKQPKSNAWVAYNDDQPSDKVIYNYARTHHVDLIVVGIKGKSDDDDLLIGSVAEKLIQPNRTVPVLLVQ</sequence>
<dbReference type="SUPFAM" id="SSF52402">
    <property type="entry name" value="Adenine nucleotide alpha hydrolases-like"/>
    <property type="match status" value="1"/>
</dbReference>
<dbReference type="EMBL" id="CP129971">
    <property type="protein sequence ID" value="WMN12611.1"/>
    <property type="molecule type" value="Genomic_DNA"/>
</dbReference>
<organism evidence="3 4">
    <name type="scientific">Marivirga salinarum</name>
    <dbReference type="NCBI Taxonomy" id="3059078"/>
    <lineage>
        <taxon>Bacteria</taxon>
        <taxon>Pseudomonadati</taxon>
        <taxon>Bacteroidota</taxon>
        <taxon>Cytophagia</taxon>
        <taxon>Cytophagales</taxon>
        <taxon>Marivirgaceae</taxon>
        <taxon>Marivirga</taxon>
    </lineage>
</organism>
<evidence type="ECO:0000313" key="3">
    <source>
        <dbReference type="EMBL" id="WMN12611.1"/>
    </source>
</evidence>
<dbReference type="PANTHER" id="PTHR46268:SF6">
    <property type="entry name" value="UNIVERSAL STRESS PROTEIN UP12"/>
    <property type="match status" value="1"/>
</dbReference>
<dbReference type="PRINTS" id="PR01438">
    <property type="entry name" value="UNVRSLSTRESS"/>
</dbReference>
<comment type="similarity">
    <text evidence="1">Belongs to the universal stress protein A family.</text>
</comment>
<evidence type="ECO:0000259" key="2">
    <source>
        <dbReference type="Pfam" id="PF00582"/>
    </source>
</evidence>
<reference evidence="3 4" key="1">
    <citation type="submission" date="2023-08" db="EMBL/GenBank/DDBJ databases">
        <title>Comparative genomics and taxonomic characterization of three novel marine species of genus Marivirga.</title>
        <authorList>
            <person name="Muhammad N."/>
            <person name="Kim S.-G."/>
        </authorList>
    </citation>
    <scope>NUCLEOTIDE SEQUENCE [LARGE SCALE GENOMIC DNA]</scope>
    <source>
        <strain evidence="3 4">BDSF4-3</strain>
    </source>
</reference>
<protein>
    <submittedName>
        <fullName evidence="3">Universal stress protein</fullName>
    </submittedName>
</protein>
<proteinExistence type="inferred from homology"/>
<dbReference type="Proteomes" id="UP001230496">
    <property type="component" value="Chromosome"/>
</dbReference>